<dbReference type="EMBL" id="FUHW01000037">
    <property type="protein sequence ID" value="SJM66971.1"/>
    <property type="molecule type" value="Genomic_DNA"/>
</dbReference>
<evidence type="ECO:0000313" key="2">
    <source>
        <dbReference type="Proteomes" id="UP000195913"/>
    </source>
</evidence>
<dbReference type="Gene3D" id="1.10.260.40">
    <property type="entry name" value="lambda repressor-like DNA-binding domains"/>
    <property type="match status" value="1"/>
</dbReference>
<proteinExistence type="predicted"/>
<keyword evidence="2" id="KW-1185">Reference proteome</keyword>
<dbReference type="AlphaFoldDB" id="A0A1R4GFI9"/>
<dbReference type="Proteomes" id="UP000195913">
    <property type="component" value="Unassembled WGS sequence"/>
</dbReference>
<name>A0A1R4GFI9_9MICC</name>
<dbReference type="InterPro" id="IPR010982">
    <property type="entry name" value="Lambda_DNA-bd_dom_sf"/>
</dbReference>
<gene>
    <name evidence="1" type="ORF">FM101_10140</name>
</gene>
<protein>
    <submittedName>
        <fullName evidence="1">Uncharacterized protein</fullName>
    </submittedName>
</protein>
<organism evidence="1 2">
    <name type="scientific">Arthrobacter rhombi</name>
    <dbReference type="NCBI Taxonomy" id="71253"/>
    <lineage>
        <taxon>Bacteria</taxon>
        <taxon>Bacillati</taxon>
        <taxon>Actinomycetota</taxon>
        <taxon>Actinomycetes</taxon>
        <taxon>Micrococcales</taxon>
        <taxon>Micrococcaceae</taxon>
        <taxon>Arthrobacter</taxon>
    </lineage>
</organism>
<sequence length="121" mass="13462">MAGATDFADEDWDDQLMTNPSTFIPADLARAARAITQVSSKVIGRAAGLEKQQIRAFEKGNQDLTLEQNAMLRHALEQYGAVFVEEDEDAGRGVRRKYNASKVRRLETWEGEGGPAYEDDI</sequence>
<evidence type="ECO:0000313" key="1">
    <source>
        <dbReference type="EMBL" id="SJM66971.1"/>
    </source>
</evidence>
<dbReference type="GO" id="GO:0003677">
    <property type="term" value="F:DNA binding"/>
    <property type="evidence" value="ECO:0007669"/>
    <property type="project" value="InterPro"/>
</dbReference>
<reference evidence="1 2" key="1">
    <citation type="submission" date="2017-02" db="EMBL/GenBank/DDBJ databases">
        <authorList>
            <person name="Peterson S.W."/>
        </authorList>
    </citation>
    <scope>NUCLEOTIDE SEQUENCE [LARGE SCALE GENOMIC DNA]</scope>
    <source>
        <strain evidence="1 2">B Ar 00.02</strain>
    </source>
</reference>
<accession>A0A1R4GFI9</accession>